<reference evidence="3 4" key="1">
    <citation type="submission" date="2017-03" db="EMBL/GenBank/DDBJ databases">
        <authorList>
            <person name="Afonso C.L."/>
            <person name="Miller P.J."/>
            <person name="Scott M.A."/>
            <person name="Spackman E."/>
            <person name="Goraichik I."/>
            <person name="Dimitrov K.M."/>
            <person name="Suarez D.L."/>
            <person name="Swayne D.E."/>
        </authorList>
    </citation>
    <scope>NUCLEOTIDE SEQUENCE [LARGE SCALE GENOMIC DNA]</scope>
    <source>
        <strain evidence="3 4">CECT 7066</strain>
    </source>
</reference>
<dbReference type="PANTHER" id="PTHR30041:SF8">
    <property type="entry name" value="PROTEIN YFFB"/>
    <property type="match status" value="1"/>
</dbReference>
<dbReference type="Pfam" id="PF03960">
    <property type="entry name" value="ArsC"/>
    <property type="match status" value="1"/>
</dbReference>
<evidence type="ECO:0000313" key="4">
    <source>
        <dbReference type="Proteomes" id="UP000193870"/>
    </source>
</evidence>
<dbReference type="InterPro" id="IPR036249">
    <property type="entry name" value="Thioredoxin-like_sf"/>
</dbReference>
<dbReference type="EMBL" id="FWFV01000012">
    <property type="protein sequence ID" value="SLN65378.1"/>
    <property type="molecule type" value="Genomic_DNA"/>
</dbReference>
<comment type="similarity">
    <text evidence="1 2">Belongs to the ArsC family.</text>
</comment>
<dbReference type="SUPFAM" id="SSF52833">
    <property type="entry name" value="Thioredoxin-like"/>
    <property type="match status" value="1"/>
</dbReference>
<keyword evidence="4" id="KW-1185">Reference proteome</keyword>
<dbReference type="AlphaFoldDB" id="A0A1Y5TMF1"/>
<organism evidence="3 4">
    <name type="scientific">Palleronia marisminoris</name>
    <dbReference type="NCBI Taxonomy" id="315423"/>
    <lineage>
        <taxon>Bacteria</taxon>
        <taxon>Pseudomonadati</taxon>
        <taxon>Pseudomonadota</taxon>
        <taxon>Alphaproteobacteria</taxon>
        <taxon>Rhodobacterales</taxon>
        <taxon>Roseobacteraceae</taxon>
        <taxon>Palleronia</taxon>
    </lineage>
</organism>
<dbReference type="Gene3D" id="3.40.30.10">
    <property type="entry name" value="Glutaredoxin"/>
    <property type="match status" value="1"/>
</dbReference>
<dbReference type="STRING" id="315423.SAMN04488020_11363"/>
<accession>A0A1Y5TMF1</accession>
<evidence type="ECO:0000256" key="2">
    <source>
        <dbReference type="PROSITE-ProRule" id="PRU01282"/>
    </source>
</evidence>
<dbReference type="InterPro" id="IPR006660">
    <property type="entry name" value="Arsenate_reductase-like"/>
</dbReference>
<gene>
    <name evidence="3" type="ORF">PAM7066_03259</name>
</gene>
<evidence type="ECO:0000256" key="1">
    <source>
        <dbReference type="ARBA" id="ARBA00007198"/>
    </source>
</evidence>
<dbReference type="PANTHER" id="PTHR30041">
    <property type="entry name" value="ARSENATE REDUCTASE"/>
    <property type="match status" value="1"/>
</dbReference>
<dbReference type="Proteomes" id="UP000193870">
    <property type="component" value="Unassembled WGS sequence"/>
</dbReference>
<protein>
    <submittedName>
        <fullName evidence="3">Putative reductase</fullName>
    </submittedName>
</protein>
<dbReference type="PROSITE" id="PS51353">
    <property type="entry name" value="ARSC"/>
    <property type="match status" value="1"/>
</dbReference>
<sequence>MPWKIDLFSLTANQDANAREVFMKEMSATMHLYGITSCDTCRTALKDLKEAGREVTFVDMRKDGIPQGKLERFHDAFGPEIINRRSTTWRQLSDAEREGQPVDLILAHPTLMKRPVIEDGEALYLGWSAKTRAALLP</sequence>
<evidence type="ECO:0000313" key="3">
    <source>
        <dbReference type="EMBL" id="SLN65378.1"/>
    </source>
</evidence>
<proteinExistence type="inferred from homology"/>
<name>A0A1Y5TMF1_9RHOB</name>